<accession>X1FRG3</accession>
<name>X1FRG3_9ZZZZ</name>
<dbReference type="AlphaFoldDB" id="X1FRG3"/>
<comment type="caution">
    <text evidence="1">The sequence shown here is derived from an EMBL/GenBank/DDBJ whole genome shotgun (WGS) entry which is preliminary data.</text>
</comment>
<dbReference type="EMBL" id="BARU01024105">
    <property type="protein sequence ID" value="GAH47557.1"/>
    <property type="molecule type" value="Genomic_DNA"/>
</dbReference>
<gene>
    <name evidence="1" type="ORF">S03H2_39045</name>
</gene>
<proteinExistence type="predicted"/>
<reference evidence="1" key="1">
    <citation type="journal article" date="2014" name="Front. Microbiol.">
        <title>High frequency of phylogenetically diverse reductive dehalogenase-homologous genes in deep subseafloor sedimentary metagenomes.</title>
        <authorList>
            <person name="Kawai M."/>
            <person name="Futagami T."/>
            <person name="Toyoda A."/>
            <person name="Takaki Y."/>
            <person name="Nishi S."/>
            <person name="Hori S."/>
            <person name="Arai W."/>
            <person name="Tsubouchi T."/>
            <person name="Morono Y."/>
            <person name="Uchiyama I."/>
            <person name="Ito T."/>
            <person name="Fujiyama A."/>
            <person name="Inagaki F."/>
            <person name="Takami H."/>
        </authorList>
    </citation>
    <scope>NUCLEOTIDE SEQUENCE</scope>
    <source>
        <strain evidence="1">Expedition CK06-06</strain>
    </source>
</reference>
<feature type="non-terminal residue" evidence="1">
    <location>
        <position position="105"/>
    </location>
</feature>
<protein>
    <submittedName>
        <fullName evidence="1">Uncharacterized protein</fullName>
    </submittedName>
</protein>
<sequence length="105" mass="11953">MVNLDKYMKEQFDAEIVKVEEGPGFDFVLESSWPKWIRKDGVQPLERTFLQVTADLSGAQIRRMLMLPKESGFFKSNLAGFMKMNPNLPNDTTKWVGETVKVAPG</sequence>
<evidence type="ECO:0000313" key="1">
    <source>
        <dbReference type="EMBL" id="GAH47557.1"/>
    </source>
</evidence>
<organism evidence="1">
    <name type="scientific">marine sediment metagenome</name>
    <dbReference type="NCBI Taxonomy" id="412755"/>
    <lineage>
        <taxon>unclassified sequences</taxon>
        <taxon>metagenomes</taxon>
        <taxon>ecological metagenomes</taxon>
    </lineage>
</organism>